<dbReference type="Pfam" id="PF13191">
    <property type="entry name" value="AAA_16"/>
    <property type="match status" value="1"/>
</dbReference>
<evidence type="ECO:0000313" key="4">
    <source>
        <dbReference type="EMBL" id="QDT89933.1"/>
    </source>
</evidence>
<dbReference type="Gene3D" id="1.25.40.10">
    <property type="entry name" value="Tetratricopeptide repeat domain"/>
    <property type="match status" value="3"/>
</dbReference>
<gene>
    <name evidence="4" type="ORF">Pan161_15660</name>
</gene>
<dbReference type="SUPFAM" id="SSF48452">
    <property type="entry name" value="TPR-like"/>
    <property type="match status" value="3"/>
</dbReference>
<dbReference type="InterPro" id="IPR041664">
    <property type="entry name" value="AAA_16"/>
</dbReference>
<dbReference type="Gene3D" id="3.40.50.300">
    <property type="entry name" value="P-loop containing nucleotide triphosphate hydrolases"/>
    <property type="match status" value="1"/>
</dbReference>
<dbReference type="OrthoDB" id="250107at2"/>
<keyword evidence="1" id="KW-0677">Repeat</keyword>
<dbReference type="Pfam" id="PF13271">
    <property type="entry name" value="DUF4062"/>
    <property type="match status" value="1"/>
</dbReference>
<name>A0A517VA97_9PLAN</name>
<keyword evidence="5" id="KW-1185">Reference proteome</keyword>
<proteinExistence type="predicted"/>
<dbReference type="PANTHER" id="PTHR19860:SF40">
    <property type="entry name" value="WD40 REPEAT-CONTAINING PROTEIN"/>
    <property type="match status" value="1"/>
</dbReference>
<evidence type="ECO:0000259" key="2">
    <source>
        <dbReference type="Pfam" id="PF13191"/>
    </source>
</evidence>
<dbReference type="GO" id="GO:0080008">
    <property type="term" value="C:Cul4-RING E3 ubiquitin ligase complex"/>
    <property type="evidence" value="ECO:0007669"/>
    <property type="project" value="TreeGrafter"/>
</dbReference>
<dbReference type="Pfam" id="PF13424">
    <property type="entry name" value="TPR_12"/>
    <property type="match status" value="1"/>
</dbReference>
<evidence type="ECO:0000256" key="1">
    <source>
        <dbReference type="ARBA" id="ARBA00022737"/>
    </source>
</evidence>
<organism evidence="4 5">
    <name type="scientific">Gimesia algae</name>
    <dbReference type="NCBI Taxonomy" id="2527971"/>
    <lineage>
        <taxon>Bacteria</taxon>
        <taxon>Pseudomonadati</taxon>
        <taxon>Planctomycetota</taxon>
        <taxon>Planctomycetia</taxon>
        <taxon>Planctomycetales</taxon>
        <taxon>Planctomycetaceae</taxon>
        <taxon>Gimesia</taxon>
    </lineage>
</organism>
<evidence type="ECO:0000259" key="3">
    <source>
        <dbReference type="Pfam" id="PF13271"/>
    </source>
</evidence>
<dbReference type="InterPro" id="IPR051191">
    <property type="entry name" value="DCAF12"/>
</dbReference>
<dbReference type="SUPFAM" id="SSF52540">
    <property type="entry name" value="P-loop containing nucleoside triphosphate hydrolases"/>
    <property type="match status" value="1"/>
</dbReference>
<dbReference type="SMART" id="SM00028">
    <property type="entry name" value="TPR"/>
    <property type="match status" value="4"/>
</dbReference>
<dbReference type="EMBL" id="CP036343">
    <property type="protein sequence ID" value="QDT89933.1"/>
    <property type="molecule type" value="Genomic_DNA"/>
</dbReference>
<accession>A0A517VA97</accession>
<feature type="domain" description="DUF4062" evidence="3">
    <location>
        <begin position="9"/>
        <end position="117"/>
    </location>
</feature>
<feature type="domain" description="Orc1-like AAA ATPase" evidence="2">
    <location>
        <begin position="403"/>
        <end position="535"/>
    </location>
</feature>
<reference evidence="4 5" key="1">
    <citation type="submission" date="2019-02" db="EMBL/GenBank/DDBJ databases">
        <title>Deep-cultivation of Planctomycetes and their phenomic and genomic characterization uncovers novel biology.</title>
        <authorList>
            <person name="Wiegand S."/>
            <person name="Jogler M."/>
            <person name="Boedeker C."/>
            <person name="Pinto D."/>
            <person name="Vollmers J."/>
            <person name="Rivas-Marin E."/>
            <person name="Kohn T."/>
            <person name="Peeters S.H."/>
            <person name="Heuer A."/>
            <person name="Rast P."/>
            <person name="Oberbeckmann S."/>
            <person name="Bunk B."/>
            <person name="Jeske O."/>
            <person name="Meyerdierks A."/>
            <person name="Storesund J.E."/>
            <person name="Kallscheuer N."/>
            <person name="Luecker S."/>
            <person name="Lage O.M."/>
            <person name="Pohl T."/>
            <person name="Merkel B.J."/>
            <person name="Hornburger P."/>
            <person name="Mueller R.-W."/>
            <person name="Bruemmer F."/>
            <person name="Labrenz M."/>
            <person name="Spormann A.M."/>
            <person name="Op den Camp H."/>
            <person name="Overmann J."/>
            <person name="Amann R."/>
            <person name="Jetten M.S.M."/>
            <person name="Mascher T."/>
            <person name="Medema M.H."/>
            <person name="Devos D.P."/>
            <person name="Kaster A.-K."/>
            <person name="Ovreas L."/>
            <person name="Rohde M."/>
            <person name="Galperin M.Y."/>
            <person name="Jogler C."/>
        </authorList>
    </citation>
    <scope>NUCLEOTIDE SEQUENCE [LARGE SCALE GENOMIC DNA]</scope>
    <source>
        <strain evidence="4 5">Pan161</strain>
    </source>
</reference>
<dbReference type="Pfam" id="PF13181">
    <property type="entry name" value="TPR_8"/>
    <property type="match status" value="1"/>
</dbReference>
<dbReference type="RefSeq" id="WP_145225530.1">
    <property type="nucleotide sequence ID" value="NZ_CP036343.1"/>
</dbReference>
<dbReference type="Proteomes" id="UP000316855">
    <property type="component" value="Chromosome"/>
</dbReference>
<dbReference type="KEGG" id="gax:Pan161_15660"/>
<dbReference type="InterPro" id="IPR019734">
    <property type="entry name" value="TPR_rpt"/>
</dbReference>
<protein>
    <submittedName>
        <fullName evidence="4">NACHT domain protein</fullName>
    </submittedName>
</protein>
<sequence length="1611" mass="183515">MTFQWKTIRVFISSTFRDMQAERDHLVKYVFPALRARLEPHRIRLIEIDLRWGLTKEQAESDQVLDLCLQQIDHCRPYFIGLLGERYGWVPRSLPSEATAKYEWLKERESHSITELEVLHGVLNHPEMDRHSLFYFRDATPIKTIPSDQQSLLLEMASQNEIEELGEAAAHELVQQRRDRLNTLKQSIKNSGRTIVTGYHWQYEGMKIRWSAAQLLLEDNDREQLRALAEDGMIDPGEYASLKESSPHLQRFVDQYGTIALSGLESFGRQVYEQFWDLLCTDPQFEGLAAADAESRGEIATHAEPEQYSIPELKSLLKEWSRSAGFEQLDQILALDDQQFAVNWMLLSNHPQLKEWMEMFKLWISRRQSVNSESLEDLSQLNTEQEYHQRFIESRLRVYVKRREAERKIFDYLNHPGQAPLVIVGDAGSGKSAIMAKVCQVMSWLANRSSRFFVIGHFIGVSPDSTSVDGLLRRILLEISAQCDLRLTLETETSALADQFRQVLKELPPERHLVLFLDALDQLDASHHALDLHWLPVQFPENVTLVMSCLPDNFRGAEESSQVRSALNLRDHRLLDLRDFVLTSQDCRKIIEEVPSLAAKSLDSEQIELLLTNPATRNPLYLMVALEELRGFGSFELLRPRIQLFEQADDPTKLLSQLITWLSYDFDKSLVSDVLCGIAVSRIGLSESELHELVVLDLPAETEENMIQKESRQKEIASLLRHLRTYLQNRGALLDFYHRSVLRAVRKTLLTEEVIHEMHRKLARLFDFRETHPDSEGRVAPLRSQTELLFHLEASEQWDQVQNILMELDLVQPKAISSNWRQLVDEFYLALRNAPLKSARILTRWLSRLTIENRAFHSICRDTFIQLAVHHPDRFQEVVDQLDMGNPDIRQPLLECSALQIGAGNGKTAVVILEGMLSALGESPVDQKTKGSIFQQLAVAFSGMGHEKLPEAEREARAGLNLAIEIDDQLQIPIAQTTLIEILSRQGKFEEAKSIAWTVIQENQDGAMQRIVPRACLYLSTALRTLREFEGYEEMMTDGMMIGSKLGQTEEYVRLVEELSSYHSEQGNIKQSISLLEEAIALPVTKFQPNTRLMLMQRLASRLLQNGNFERARLILEEGLTIATQPVLRASFLTTWITYHCGLNQFEEAWNYANEAEDAARLSPNRFHSVEVLQQKIHICYLAQWFERLSDVAKLSETVLRQLKQDGLAHTPEFERSKNLLVQEQVQVAIKVLAAGPRHSNPDALNHLWDLCTEFDIPSDLAGMIAALQAITYINLANEAEGRIWLDRASKLKQSLAQNEVSADFLLIQAGAQSRLGNHTEIEVAVAQMLKTIETDPHIPTVELKLAYIQSLSELANSLEIWSAVASLCQNWLSIQEKNEEWGNSQKGSMLYTFAETQRLRGATDSALDLIQQYIDSVLNSYGIDSPHLILPYYRLGQILSDKGQLEAAYESLSQGLALARVNAQNADDAQVATGECYLTLFACKLNRLDEARETGERILKDDIRLFGPDNINTAMSQFNMALVEKAEGHLEQAEILLRQALNVLQNNLAGDNPRIGECQSNLAHILLQKGETDQARSLLYEALDNQRHRLLPAHPALQQSEEWLASINSG</sequence>
<dbReference type="InterPro" id="IPR025139">
    <property type="entry name" value="DUF4062"/>
</dbReference>
<evidence type="ECO:0000313" key="5">
    <source>
        <dbReference type="Proteomes" id="UP000316855"/>
    </source>
</evidence>
<dbReference type="PANTHER" id="PTHR19860">
    <property type="entry name" value="DDB1- AND CUL4-ASSOCIATED FACTOR 12-RELATED"/>
    <property type="match status" value="1"/>
</dbReference>
<dbReference type="InterPro" id="IPR011990">
    <property type="entry name" value="TPR-like_helical_dom_sf"/>
</dbReference>
<dbReference type="InterPro" id="IPR027417">
    <property type="entry name" value="P-loop_NTPase"/>
</dbReference>